<dbReference type="AlphaFoldDB" id="A0A1V4A6G8"/>
<evidence type="ECO:0000313" key="2">
    <source>
        <dbReference type="EMBL" id="OON77348.1"/>
    </source>
</evidence>
<feature type="domain" description="NAD-dependent epimerase/dehydratase" evidence="1">
    <location>
        <begin position="3"/>
        <end position="220"/>
    </location>
</feature>
<dbReference type="InterPro" id="IPR036291">
    <property type="entry name" value="NAD(P)-bd_dom_sf"/>
</dbReference>
<keyword evidence="3" id="KW-1185">Reference proteome</keyword>
<reference evidence="2 3" key="1">
    <citation type="submission" date="2017-02" db="EMBL/GenBank/DDBJ databases">
        <title>Draft Genome Sequence of Streptomyces tsukubaensis F601, a Producer of the immunosuppressant tacrolimus FK506.</title>
        <authorList>
            <person name="Zong G."/>
            <person name="Zhong C."/>
            <person name="Fu J."/>
            <person name="Qin R."/>
            <person name="Cao G."/>
        </authorList>
    </citation>
    <scope>NUCLEOTIDE SEQUENCE [LARGE SCALE GENOMIC DNA]</scope>
    <source>
        <strain evidence="2 3">F601</strain>
    </source>
</reference>
<accession>A0A1V4A6G8</accession>
<evidence type="ECO:0000259" key="1">
    <source>
        <dbReference type="Pfam" id="PF01370"/>
    </source>
</evidence>
<dbReference type="STRING" id="83656.B1H18_19110"/>
<dbReference type="RefSeq" id="WP_077969382.1">
    <property type="nucleotide sequence ID" value="NZ_CP045178.1"/>
</dbReference>
<dbReference type="InterPro" id="IPR051783">
    <property type="entry name" value="NAD(P)-dependent_oxidoreduct"/>
</dbReference>
<dbReference type="InterPro" id="IPR001509">
    <property type="entry name" value="Epimerase_deHydtase"/>
</dbReference>
<dbReference type="PANTHER" id="PTHR48079">
    <property type="entry name" value="PROTEIN YEEZ"/>
    <property type="match status" value="1"/>
</dbReference>
<dbReference type="GO" id="GO:0005737">
    <property type="term" value="C:cytoplasm"/>
    <property type="evidence" value="ECO:0007669"/>
    <property type="project" value="TreeGrafter"/>
</dbReference>
<dbReference type="SUPFAM" id="SSF51735">
    <property type="entry name" value="NAD(P)-binding Rossmann-fold domains"/>
    <property type="match status" value="1"/>
</dbReference>
<comment type="caution">
    <text evidence="2">The sequence shown here is derived from an EMBL/GenBank/DDBJ whole genome shotgun (WGS) entry which is preliminary data.</text>
</comment>
<name>A0A1V4A6G8_9ACTN</name>
<dbReference type="GO" id="GO:0004029">
    <property type="term" value="F:aldehyde dehydrogenase (NAD+) activity"/>
    <property type="evidence" value="ECO:0007669"/>
    <property type="project" value="TreeGrafter"/>
</dbReference>
<proteinExistence type="predicted"/>
<sequence>MRIFLAGATGVIGRRLVPLLLAQGHEVTGLARSEAAGERLRTQGAEVAVADVLDPDALAEAVGSAAPDTVVHQLTALGSGDLTANAALRIDGTRNLVDAARAAGVRRVVAQSIAWAYTPGMEPAIESKPLDLGAEEPRLTTVMGAATLERTVQEMPEWVVLRYGMLYGPETWYSPGGLMADKARAGELVADTDVTSFAHIEDAAVAALAALEWPSGVVNICDNEPATGLDWLPVFCEAVGAPAPRADATTERQGWARGADNTYAREELGWTPLHPTWRDGFGTA</sequence>
<dbReference type="Proteomes" id="UP000190539">
    <property type="component" value="Unassembled WGS sequence"/>
</dbReference>
<organism evidence="2 3">
    <name type="scientific">Streptomyces tsukubensis</name>
    <dbReference type="NCBI Taxonomy" id="83656"/>
    <lineage>
        <taxon>Bacteria</taxon>
        <taxon>Bacillati</taxon>
        <taxon>Actinomycetota</taxon>
        <taxon>Actinomycetes</taxon>
        <taxon>Kitasatosporales</taxon>
        <taxon>Streptomycetaceae</taxon>
        <taxon>Streptomyces</taxon>
    </lineage>
</organism>
<gene>
    <name evidence="2" type="ORF">B1H18_19110</name>
</gene>
<dbReference type="PANTHER" id="PTHR48079:SF6">
    <property type="entry name" value="NAD(P)-BINDING DOMAIN-CONTAINING PROTEIN-RELATED"/>
    <property type="match status" value="1"/>
</dbReference>
<dbReference type="Pfam" id="PF01370">
    <property type="entry name" value="Epimerase"/>
    <property type="match status" value="1"/>
</dbReference>
<evidence type="ECO:0000313" key="3">
    <source>
        <dbReference type="Proteomes" id="UP000190539"/>
    </source>
</evidence>
<protein>
    <submittedName>
        <fullName evidence="2">dTDP-glucose 4,6-dehydratase</fullName>
    </submittedName>
</protein>
<dbReference type="Gene3D" id="3.40.50.720">
    <property type="entry name" value="NAD(P)-binding Rossmann-like Domain"/>
    <property type="match status" value="1"/>
</dbReference>
<dbReference type="OrthoDB" id="9787292at2"/>
<dbReference type="EMBL" id="MVFC01000015">
    <property type="protein sequence ID" value="OON77348.1"/>
    <property type="molecule type" value="Genomic_DNA"/>
</dbReference>